<dbReference type="Gene3D" id="1.25.70.10">
    <property type="entry name" value="Transcription termination factor 3, mitochondrial"/>
    <property type="match status" value="2"/>
</dbReference>
<dbReference type="SMART" id="SM00733">
    <property type="entry name" value="Mterf"/>
    <property type="match status" value="6"/>
</dbReference>
<keyword evidence="2" id="KW-0804">Transcription</keyword>
<sequence>MDGMDGENPSQKSAFTHPKTLPSYPPYPFFYFKAPPFKLRSSTLQTPHNTPRSAPESLSLFKNLESYGFNTTQIATLVEKCPEIVHSRFNSKFKPRLEYLIEKGFKAIRRSSSWLLTLNLNSIVRRNVELMISEGVAASRIWKLLVLQPRVILQSHARMVYAIKTIKEIGLEPAESRFIHALRVICSVSNANWKKKVEAFMSLGWILQPRVILQSHARMVYAIKTIKEIGLEPAESRFIHALRVICSVSNANWKKKVEAFMSLGWSKEEIFITLRKYPLCLACSERKLRFLMDFYVNIMKLDAQTIKSYPKLLLFSADKRIVARYKVLKILESMKLIKEDKKIVWIMTLSEHDFLEQYITKNKDKIPGLLDLYQQAKKRKTSGDESKTIDPVSASLTL</sequence>
<dbReference type="GO" id="GO:0006353">
    <property type="term" value="P:DNA-templated transcription termination"/>
    <property type="evidence" value="ECO:0007669"/>
    <property type="project" value="UniProtKB-KW"/>
</dbReference>
<dbReference type="FunFam" id="1.25.70.10:FF:000001">
    <property type="entry name" value="Mitochondrial transcription termination factor-like"/>
    <property type="match status" value="1"/>
</dbReference>
<dbReference type="EMBL" id="CM017619">
    <property type="protein sequence ID" value="TYI07462.1"/>
    <property type="molecule type" value="Genomic_DNA"/>
</dbReference>
<organism evidence="4 5">
    <name type="scientific">Gossypium tomentosum</name>
    <name type="common">Hawaiian cotton</name>
    <name type="synonym">Gossypium sandvicense</name>
    <dbReference type="NCBI Taxonomy" id="34277"/>
    <lineage>
        <taxon>Eukaryota</taxon>
        <taxon>Viridiplantae</taxon>
        <taxon>Streptophyta</taxon>
        <taxon>Embryophyta</taxon>
        <taxon>Tracheophyta</taxon>
        <taxon>Spermatophyta</taxon>
        <taxon>Magnoliopsida</taxon>
        <taxon>eudicotyledons</taxon>
        <taxon>Gunneridae</taxon>
        <taxon>Pentapetalae</taxon>
        <taxon>rosids</taxon>
        <taxon>malvids</taxon>
        <taxon>Malvales</taxon>
        <taxon>Malvaceae</taxon>
        <taxon>Malvoideae</taxon>
        <taxon>Gossypium</taxon>
    </lineage>
</organism>
<accession>A0A5D2NTY9</accession>
<evidence type="ECO:0000256" key="2">
    <source>
        <dbReference type="ARBA" id="ARBA00022472"/>
    </source>
</evidence>
<dbReference type="Proteomes" id="UP000322667">
    <property type="component" value="Chromosome A10"/>
</dbReference>
<dbReference type="PANTHER" id="PTHR13068:SF31">
    <property type="entry name" value="TRANSCRIPTION TERMINATION FACTOR MTERF2, CHLOROPLASTIC-LIKE"/>
    <property type="match status" value="1"/>
</dbReference>
<dbReference type="InterPro" id="IPR038538">
    <property type="entry name" value="MTERF_sf"/>
</dbReference>
<evidence type="ECO:0000313" key="5">
    <source>
        <dbReference type="Proteomes" id="UP000322667"/>
    </source>
</evidence>
<comment type="similarity">
    <text evidence="1">Belongs to the mTERF family.</text>
</comment>
<proteinExistence type="inferred from homology"/>
<keyword evidence="2" id="KW-0805">Transcription regulation</keyword>
<dbReference type="Pfam" id="PF02536">
    <property type="entry name" value="mTERF"/>
    <property type="match status" value="2"/>
</dbReference>
<protein>
    <submittedName>
        <fullName evidence="4">Uncharacterized protein</fullName>
    </submittedName>
</protein>
<dbReference type="InterPro" id="IPR003690">
    <property type="entry name" value="MTERF"/>
</dbReference>
<name>A0A5D2NTY9_GOSTO</name>
<keyword evidence="3" id="KW-0809">Transit peptide</keyword>
<gene>
    <name evidence="4" type="ORF">ES332_A10G229500v1</name>
</gene>
<evidence type="ECO:0000256" key="1">
    <source>
        <dbReference type="ARBA" id="ARBA00007692"/>
    </source>
</evidence>
<evidence type="ECO:0000256" key="3">
    <source>
        <dbReference type="ARBA" id="ARBA00022946"/>
    </source>
</evidence>
<evidence type="ECO:0000313" key="4">
    <source>
        <dbReference type="EMBL" id="TYI07462.1"/>
    </source>
</evidence>
<dbReference type="AlphaFoldDB" id="A0A5D2NTY9"/>
<reference evidence="4 5" key="1">
    <citation type="submission" date="2019-07" db="EMBL/GenBank/DDBJ databases">
        <title>WGS assembly of Gossypium tomentosum.</title>
        <authorList>
            <person name="Chen Z.J."/>
            <person name="Sreedasyam A."/>
            <person name="Ando A."/>
            <person name="Song Q."/>
            <person name="De L."/>
            <person name="Hulse-Kemp A."/>
            <person name="Ding M."/>
            <person name="Ye W."/>
            <person name="Kirkbride R."/>
            <person name="Jenkins J."/>
            <person name="Plott C."/>
            <person name="Lovell J."/>
            <person name="Lin Y.-M."/>
            <person name="Vaughn R."/>
            <person name="Liu B."/>
            <person name="Li W."/>
            <person name="Simpson S."/>
            <person name="Scheffler B."/>
            <person name="Saski C."/>
            <person name="Grover C."/>
            <person name="Hu G."/>
            <person name="Conover J."/>
            <person name="Carlson J."/>
            <person name="Shu S."/>
            <person name="Boston L."/>
            <person name="Williams M."/>
            <person name="Peterson D."/>
            <person name="Mcgee K."/>
            <person name="Jones D."/>
            <person name="Wendel J."/>
            <person name="Stelly D."/>
            <person name="Grimwood J."/>
            <person name="Schmutz J."/>
        </authorList>
    </citation>
    <scope>NUCLEOTIDE SEQUENCE [LARGE SCALE GENOMIC DNA]</scope>
    <source>
        <strain evidence="4">7179.01</strain>
    </source>
</reference>
<dbReference type="PANTHER" id="PTHR13068">
    <property type="entry name" value="CGI-12 PROTEIN-RELATED"/>
    <property type="match status" value="1"/>
</dbReference>
<dbReference type="GO" id="GO:0003676">
    <property type="term" value="F:nucleic acid binding"/>
    <property type="evidence" value="ECO:0007669"/>
    <property type="project" value="InterPro"/>
</dbReference>
<keyword evidence="5" id="KW-1185">Reference proteome</keyword>
<keyword evidence="2" id="KW-0806">Transcription termination</keyword>